<accession>A0A8D8KZ42</accession>
<evidence type="ECO:0000313" key="2">
    <source>
        <dbReference type="EMBL" id="CAG6600169.1"/>
    </source>
</evidence>
<protein>
    <submittedName>
        <fullName evidence="2">(northern house mosquito) hypothetical protein</fullName>
    </submittedName>
</protein>
<dbReference type="EMBL" id="HBUE01087212">
    <property type="protein sequence ID" value="CAG6479934.1"/>
    <property type="molecule type" value="Transcribed_RNA"/>
</dbReference>
<reference evidence="2" key="1">
    <citation type="submission" date="2021-05" db="EMBL/GenBank/DDBJ databases">
        <authorList>
            <person name="Alioto T."/>
            <person name="Alioto T."/>
            <person name="Gomez Garrido J."/>
        </authorList>
    </citation>
    <scope>NUCLEOTIDE SEQUENCE</scope>
</reference>
<sequence>MRGCCSKLVSFWVVKPFLWYQIDSTGSATAILGRSLVLVPRRFTQTSRRWFPASRPPPPTNHSAAEACPRSDSSGQMYQMASSGRCLPKITLFGVGQVVFDWRRLP</sequence>
<dbReference type="AlphaFoldDB" id="A0A8D8KZ42"/>
<proteinExistence type="predicted"/>
<name>A0A8D8KZ42_CULPI</name>
<dbReference type="EMBL" id="HBUE01344906">
    <property type="protein sequence ID" value="CAG6600169.1"/>
    <property type="molecule type" value="Transcribed_RNA"/>
</dbReference>
<organism evidence="2">
    <name type="scientific">Culex pipiens</name>
    <name type="common">House mosquito</name>
    <dbReference type="NCBI Taxonomy" id="7175"/>
    <lineage>
        <taxon>Eukaryota</taxon>
        <taxon>Metazoa</taxon>
        <taxon>Ecdysozoa</taxon>
        <taxon>Arthropoda</taxon>
        <taxon>Hexapoda</taxon>
        <taxon>Insecta</taxon>
        <taxon>Pterygota</taxon>
        <taxon>Neoptera</taxon>
        <taxon>Endopterygota</taxon>
        <taxon>Diptera</taxon>
        <taxon>Nematocera</taxon>
        <taxon>Culicoidea</taxon>
        <taxon>Culicidae</taxon>
        <taxon>Culicinae</taxon>
        <taxon>Culicini</taxon>
        <taxon>Culex</taxon>
        <taxon>Culex</taxon>
    </lineage>
</organism>
<feature type="region of interest" description="Disordered" evidence="1">
    <location>
        <begin position="49"/>
        <end position="76"/>
    </location>
</feature>
<dbReference type="EMBL" id="HBUE01237953">
    <property type="protein sequence ID" value="CAG6547960.1"/>
    <property type="molecule type" value="Transcribed_RNA"/>
</dbReference>
<evidence type="ECO:0000256" key="1">
    <source>
        <dbReference type="SAM" id="MobiDB-lite"/>
    </source>
</evidence>